<proteinExistence type="predicted"/>
<name>A0A7U9DXK0_STRLI</name>
<sequence>MPRAPRRSSPVPRTWVTDGQSRDRTAPRWGLGARSTIFPRRTCAVLGVT</sequence>
<dbReference type="Proteomes" id="UP000014062">
    <property type="component" value="Chromosome"/>
</dbReference>
<dbReference type="EMBL" id="CM001889">
    <property type="protein sequence ID" value="EOY49491.1"/>
    <property type="molecule type" value="Genomic_DNA"/>
</dbReference>
<organism evidence="2 3">
    <name type="scientific">Streptomyces lividans 1326</name>
    <dbReference type="NCBI Taxonomy" id="1200984"/>
    <lineage>
        <taxon>Bacteria</taxon>
        <taxon>Bacillati</taxon>
        <taxon>Actinomycetota</taxon>
        <taxon>Actinomycetes</taxon>
        <taxon>Kitasatosporales</taxon>
        <taxon>Streptomycetaceae</taxon>
        <taxon>Streptomyces</taxon>
    </lineage>
</organism>
<reference evidence="3" key="1">
    <citation type="journal article" date="2013" name="Genome Biol. Evol.">
        <title>The genome sequence of Streptomyces lividans 66 reveals a novel tRNA-dependent peptide biosynthetic system within a metal-related genomic island.</title>
        <authorList>
            <person name="Cruz-Morales P."/>
            <person name="Vijgenboom E."/>
            <person name="Iruegas-Bocardo F."/>
            <person name="Girard G."/>
            <person name="Yanez-Guerra L.A."/>
            <person name="Ramos-Aboites H.E."/>
            <person name="Pernodet J.L."/>
            <person name="Anne J."/>
            <person name="van Wezel G.P."/>
            <person name="Barona-Gomez F."/>
        </authorList>
    </citation>
    <scope>NUCLEOTIDE SEQUENCE [LARGE SCALE GENOMIC DNA]</scope>
    <source>
        <strain evidence="3">1326</strain>
    </source>
</reference>
<gene>
    <name evidence="2" type="ORF">SLI_4783</name>
</gene>
<accession>A0A7U9DXK0</accession>
<feature type="region of interest" description="Disordered" evidence="1">
    <location>
        <begin position="1"/>
        <end position="28"/>
    </location>
</feature>
<evidence type="ECO:0000256" key="1">
    <source>
        <dbReference type="SAM" id="MobiDB-lite"/>
    </source>
</evidence>
<protein>
    <submittedName>
        <fullName evidence="2">Uncharacterized protein</fullName>
    </submittedName>
</protein>
<evidence type="ECO:0000313" key="2">
    <source>
        <dbReference type="EMBL" id="EOY49491.1"/>
    </source>
</evidence>
<dbReference type="AlphaFoldDB" id="A0A7U9DXK0"/>
<evidence type="ECO:0000313" key="3">
    <source>
        <dbReference type="Proteomes" id="UP000014062"/>
    </source>
</evidence>